<dbReference type="InterPro" id="IPR032466">
    <property type="entry name" value="Metal_Hydrolase"/>
</dbReference>
<keyword evidence="3" id="KW-0378">Hydrolase</keyword>
<accession>A0ABP0GPE0</accession>
<gene>
    <name evidence="5" type="ORF">CVLEPA_LOCUS25768</name>
</gene>
<dbReference type="Gene3D" id="3.20.20.140">
    <property type="entry name" value="Metal-dependent hydrolases"/>
    <property type="match status" value="1"/>
</dbReference>
<reference evidence="5 6" key="1">
    <citation type="submission" date="2024-02" db="EMBL/GenBank/DDBJ databases">
        <authorList>
            <person name="Daric V."/>
            <person name="Darras S."/>
        </authorList>
    </citation>
    <scope>NUCLEOTIDE SEQUENCE [LARGE SCALE GENOMIC DNA]</scope>
</reference>
<comment type="function">
    <text evidence="4">Exhibits 3'-exonuclease activities and apurinic/apyrimidinic (AP) endonuclease (in vitro). Show preferential AP endonuclease activity on double-stranded DNA substrates and 3'- exonuclease activity on single-stranded DNA.</text>
</comment>
<evidence type="ECO:0000313" key="6">
    <source>
        <dbReference type="Proteomes" id="UP001642483"/>
    </source>
</evidence>
<name>A0ABP0GPE0_CLALP</name>
<dbReference type="PROSITE" id="PS01091">
    <property type="entry name" value="TATD_3"/>
    <property type="match status" value="1"/>
</dbReference>
<dbReference type="Proteomes" id="UP001642483">
    <property type="component" value="Unassembled WGS sequence"/>
</dbReference>
<evidence type="ECO:0000313" key="5">
    <source>
        <dbReference type="EMBL" id="CAK8692504.1"/>
    </source>
</evidence>
<dbReference type="CDD" id="cd01310">
    <property type="entry name" value="TatD_DNAse"/>
    <property type="match status" value="1"/>
</dbReference>
<organism evidence="5 6">
    <name type="scientific">Clavelina lepadiformis</name>
    <name type="common">Light-bulb sea squirt</name>
    <name type="synonym">Ascidia lepadiformis</name>
    <dbReference type="NCBI Taxonomy" id="159417"/>
    <lineage>
        <taxon>Eukaryota</taxon>
        <taxon>Metazoa</taxon>
        <taxon>Chordata</taxon>
        <taxon>Tunicata</taxon>
        <taxon>Ascidiacea</taxon>
        <taxon>Aplousobranchia</taxon>
        <taxon>Clavelinidae</taxon>
        <taxon>Clavelina</taxon>
    </lineage>
</organism>
<dbReference type="InterPro" id="IPR001130">
    <property type="entry name" value="TatD-like"/>
</dbReference>
<dbReference type="InterPro" id="IPR018228">
    <property type="entry name" value="DNase_TatD-rel_CS"/>
</dbReference>
<dbReference type="PIRSF" id="PIRSF005902">
    <property type="entry name" value="DNase_TatD"/>
    <property type="match status" value="1"/>
</dbReference>
<dbReference type="PANTHER" id="PTHR46317:SF1">
    <property type="entry name" value="HYDROLASE, TATD FAMILY"/>
    <property type="match status" value="1"/>
</dbReference>
<evidence type="ECO:0000256" key="1">
    <source>
        <dbReference type="ARBA" id="ARBA00009275"/>
    </source>
</evidence>
<keyword evidence="6" id="KW-1185">Reference proteome</keyword>
<proteinExistence type="inferred from homology"/>
<dbReference type="PANTHER" id="PTHR46317">
    <property type="entry name" value="HYDROLASE OF PHP SUPERFAMILY-RELATED PROTEIN"/>
    <property type="match status" value="1"/>
</dbReference>
<evidence type="ECO:0000256" key="3">
    <source>
        <dbReference type="ARBA" id="ARBA00022801"/>
    </source>
</evidence>
<dbReference type="SUPFAM" id="SSF51556">
    <property type="entry name" value="Metallo-dependent hydrolases"/>
    <property type="match status" value="1"/>
</dbReference>
<protein>
    <submittedName>
        <fullName evidence="5">Uncharacterized protein</fullName>
    </submittedName>
</protein>
<dbReference type="EMBL" id="CAWYQH010000130">
    <property type="protein sequence ID" value="CAK8692504.1"/>
    <property type="molecule type" value="Genomic_DNA"/>
</dbReference>
<sequence>MVGYIDCHCHLSAKEFDSDRDEVICRAKEVNVQAIVVVTEFGEEFLPTLELCRQYPGFLFPCLGIHPVQQVKDSNLQRSSHPDDLSPVVSVIKSNLDSLVGIGEVGLDFTPRYIKDPSNKEEQRDVLRQQIHLAKEFGLPLNVHSRSSGRPVVNLLKEEGAENVVLHAFDGRPSVALDGVKSGYYFSVPPCIARSEQKQKLVKHIPLDNLLLETDSPVLGPSKEERNEPANIRISCEFIAKIKGITTSEVIEVTTRNALKLFPRLKFP</sequence>
<evidence type="ECO:0000256" key="2">
    <source>
        <dbReference type="ARBA" id="ARBA00022723"/>
    </source>
</evidence>
<keyword evidence="2" id="KW-0479">Metal-binding</keyword>
<comment type="caution">
    <text evidence="5">The sequence shown here is derived from an EMBL/GenBank/DDBJ whole genome shotgun (WGS) entry which is preliminary data.</text>
</comment>
<dbReference type="Pfam" id="PF01026">
    <property type="entry name" value="TatD_DNase"/>
    <property type="match status" value="1"/>
</dbReference>
<comment type="similarity">
    <text evidence="1">Belongs to the metallo-dependent hydrolases superfamily. TatD-type hydrolase family.</text>
</comment>
<evidence type="ECO:0000256" key="4">
    <source>
        <dbReference type="ARBA" id="ARBA00093287"/>
    </source>
</evidence>